<keyword evidence="2" id="KW-0238">DNA-binding</keyword>
<feature type="domain" description="HTH gntR-type" evidence="4">
    <location>
        <begin position="2"/>
        <end position="70"/>
    </location>
</feature>
<dbReference type="InterPro" id="IPR028082">
    <property type="entry name" value="Peripla_BP_I"/>
</dbReference>
<dbReference type="RefSeq" id="WP_125577076.1">
    <property type="nucleotide sequence ID" value="NZ_JBHTOF010000025.1"/>
</dbReference>
<dbReference type="PRINTS" id="PR00035">
    <property type="entry name" value="HTHGNTR"/>
</dbReference>
<name>A0ABW4DMB7_9LACO</name>
<dbReference type="InterPro" id="IPR036388">
    <property type="entry name" value="WH-like_DNA-bd_sf"/>
</dbReference>
<dbReference type="PANTHER" id="PTHR30146:SF150">
    <property type="entry name" value="ARABINOSE METABOLISM TRANSCRIPTIONAL REPRESSOR"/>
    <property type="match status" value="1"/>
</dbReference>
<reference evidence="6" key="1">
    <citation type="journal article" date="2019" name="Int. J. Syst. Evol. Microbiol.">
        <title>The Global Catalogue of Microorganisms (GCM) 10K type strain sequencing project: providing services to taxonomists for standard genome sequencing and annotation.</title>
        <authorList>
            <consortium name="The Broad Institute Genomics Platform"/>
            <consortium name="The Broad Institute Genome Sequencing Center for Infectious Disease"/>
            <person name="Wu L."/>
            <person name="Ma J."/>
        </authorList>
    </citation>
    <scope>NUCLEOTIDE SEQUENCE [LARGE SCALE GENOMIC DNA]</scope>
    <source>
        <strain evidence="6">CCM 8951</strain>
    </source>
</reference>
<dbReference type="SUPFAM" id="SSF46785">
    <property type="entry name" value="Winged helix' DNA-binding domain"/>
    <property type="match status" value="1"/>
</dbReference>
<comment type="caution">
    <text evidence="5">The sequence shown here is derived from an EMBL/GenBank/DDBJ whole genome shotgun (WGS) entry which is preliminary data.</text>
</comment>
<evidence type="ECO:0000256" key="2">
    <source>
        <dbReference type="ARBA" id="ARBA00023125"/>
    </source>
</evidence>
<sequence>MEKKYEVVTEAIQDWIASGKYQPNEKLPTESKLMQIFEVSRHTIRKSLSDLEVRGIVYRIQGGGTFVCDKKRMANRLSDGQTVAILTTHINDYIFPSIISGIESQLTAQSISLMLSSTQNNTQLEQRNLAKILNSNIDGLIVEPTKSAFEIKNLSLYQDLDNEHVPIITLNARIKGLDVPYFVMDDYEGGRIATKYLLDHGHQNILGVFKTDDQQGIDRMNGYNFAIQQSQMPSLNRSLAFQSGASKSNLGMQLREIFSLTDRPTALICYNDQIAVTAYNLALSMGIKVPEQLSIIGFDNSTLAHSFGIRLTSVNHPKAQMGQDAAELMIKMLKDPNKDFSSYSKMYQPEIVVGDSVGKKN</sequence>
<organism evidence="5 6">
    <name type="scientific">Lapidilactobacillus mulanensis</name>
    <dbReference type="NCBI Taxonomy" id="2485999"/>
    <lineage>
        <taxon>Bacteria</taxon>
        <taxon>Bacillati</taxon>
        <taxon>Bacillota</taxon>
        <taxon>Bacilli</taxon>
        <taxon>Lactobacillales</taxon>
        <taxon>Lactobacillaceae</taxon>
        <taxon>Lapidilactobacillus</taxon>
    </lineage>
</organism>
<dbReference type="InterPro" id="IPR000524">
    <property type="entry name" value="Tscrpt_reg_HTH_GntR"/>
</dbReference>
<evidence type="ECO:0000313" key="5">
    <source>
        <dbReference type="EMBL" id="MFD1465147.1"/>
    </source>
</evidence>
<protein>
    <submittedName>
        <fullName evidence="5">GntR family transcriptional regulator</fullName>
    </submittedName>
</protein>
<dbReference type="Gene3D" id="1.10.10.10">
    <property type="entry name" value="Winged helix-like DNA-binding domain superfamily/Winged helix DNA-binding domain"/>
    <property type="match status" value="1"/>
</dbReference>
<dbReference type="InterPro" id="IPR036390">
    <property type="entry name" value="WH_DNA-bd_sf"/>
</dbReference>
<dbReference type="InterPro" id="IPR046335">
    <property type="entry name" value="LacI/GalR-like_sensor"/>
</dbReference>
<dbReference type="Pfam" id="PF13377">
    <property type="entry name" value="Peripla_BP_3"/>
    <property type="match status" value="1"/>
</dbReference>
<keyword evidence="1" id="KW-0805">Transcription regulation</keyword>
<proteinExistence type="predicted"/>
<dbReference type="EMBL" id="JBHTOF010000025">
    <property type="protein sequence ID" value="MFD1465147.1"/>
    <property type="molecule type" value="Genomic_DNA"/>
</dbReference>
<evidence type="ECO:0000256" key="3">
    <source>
        <dbReference type="ARBA" id="ARBA00023163"/>
    </source>
</evidence>
<dbReference type="SMART" id="SM00345">
    <property type="entry name" value="HTH_GNTR"/>
    <property type="match status" value="1"/>
</dbReference>
<dbReference type="CDD" id="cd07377">
    <property type="entry name" value="WHTH_GntR"/>
    <property type="match status" value="1"/>
</dbReference>
<accession>A0ABW4DMB7</accession>
<dbReference type="PANTHER" id="PTHR30146">
    <property type="entry name" value="LACI-RELATED TRANSCRIPTIONAL REPRESSOR"/>
    <property type="match status" value="1"/>
</dbReference>
<dbReference type="SUPFAM" id="SSF53822">
    <property type="entry name" value="Periplasmic binding protein-like I"/>
    <property type="match status" value="1"/>
</dbReference>
<keyword evidence="6" id="KW-1185">Reference proteome</keyword>
<evidence type="ECO:0000313" key="6">
    <source>
        <dbReference type="Proteomes" id="UP001597244"/>
    </source>
</evidence>
<dbReference type="Proteomes" id="UP001597244">
    <property type="component" value="Unassembled WGS sequence"/>
</dbReference>
<evidence type="ECO:0000259" key="4">
    <source>
        <dbReference type="PROSITE" id="PS50949"/>
    </source>
</evidence>
<dbReference type="InterPro" id="IPR033532">
    <property type="entry name" value="AraR_ligand_bind_dom"/>
</dbReference>
<dbReference type="CDD" id="cd01541">
    <property type="entry name" value="PBP1_AraR"/>
    <property type="match status" value="1"/>
</dbReference>
<keyword evidence="3" id="KW-0804">Transcription</keyword>
<gene>
    <name evidence="5" type="ORF">ACFQ4L_03455</name>
</gene>
<evidence type="ECO:0000256" key="1">
    <source>
        <dbReference type="ARBA" id="ARBA00023015"/>
    </source>
</evidence>
<dbReference type="PROSITE" id="PS50949">
    <property type="entry name" value="HTH_GNTR"/>
    <property type="match status" value="1"/>
</dbReference>
<dbReference type="Pfam" id="PF00392">
    <property type="entry name" value="GntR"/>
    <property type="match status" value="1"/>
</dbReference>
<dbReference type="Gene3D" id="3.40.50.2300">
    <property type="match status" value="2"/>
</dbReference>